<dbReference type="SUPFAM" id="SSF117281">
    <property type="entry name" value="Kelch motif"/>
    <property type="match status" value="1"/>
</dbReference>
<dbReference type="InterPro" id="IPR015915">
    <property type="entry name" value="Kelch-typ_b-propeller"/>
</dbReference>
<dbReference type="Gene3D" id="2.120.10.80">
    <property type="entry name" value="Kelch-type beta propeller"/>
    <property type="match status" value="1"/>
</dbReference>
<protein>
    <recommendedName>
        <fullName evidence="3">Galactose oxidase</fullName>
    </recommendedName>
</protein>
<keyword evidence="2" id="KW-1185">Reference proteome</keyword>
<dbReference type="AlphaFoldDB" id="A0A4Y7PPU1"/>
<dbReference type="Proteomes" id="UP000294933">
    <property type="component" value="Unassembled WGS sequence"/>
</dbReference>
<name>A0A4Y7PPU1_9AGAM</name>
<dbReference type="STRING" id="50990.A0A4Y7PPU1"/>
<dbReference type="OrthoDB" id="3228507at2759"/>
<accession>A0A4Y7PPU1</accession>
<evidence type="ECO:0000313" key="2">
    <source>
        <dbReference type="Proteomes" id="UP000294933"/>
    </source>
</evidence>
<proteinExistence type="predicted"/>
<organism evidence="1 2">
    <name type="scientific">Rickenella mellea</name>
    <dbReference type="NCBI Taxonomy" id="50990"/>
    <lineage>
        <taxon>Eukaryota</taxon>
        <taxon>Fungi</taxon>
        <taxon>Dikarya</taxon>
        <taxon>Basidiomycota</taxon>
        <taxon>Agaricomycotina</taxon>
        <taxon>Agaricomycetes</taxon>
        <taxon>Hymenochaetales</taxon>
        <taxon>Rickenellaceae</taxon>
        <taxon>Rickenella</taxon>
    </lineage>
</organism>
<dbReference type="EMBL" id="ML170233">
    <property type="protein sequence ID" value="TDL16872.1"/>
    <property type="molecule type" value="Genomic_DNA"/>
</dbReference>
<reference evidence="1 2" key="1">
    <citation type="submission" date="2018-06" db="EMBL/GenBank/DDBJ databases">
        <title>A transcriptomic atlas of mushroom development highlights an independent origin of complex multicellularity.</title>
        <authorList>
            <consortium name="DOE Joint Genome Institute"/>
            <person name="Krizsan K."/>
            <person name="Almasi E."/>
            <person name="Merenyi Z."/>
            <person name="Sahu N."/>
            <person name="Viragh M."/>
            <person name="Koszo T."/>
            <person name="Mondo S."/>
            <person name="Kiss B."/>
            <person name="Balint B."/>
            <person name="Kues U."/>
            <person name="Barry K."/>
            <person name="Hegedus J.C."/>
            <person name="Henrissat B."/>
            <person name="Johnson J."/>
            <person name="Lipzen A."/>
            <person name="Ohm R."/>
            <person name="Nagy I."/>
            <person name="Pangilinan J."/>
            <person name="Yan J."/>
            <person name="Xiong Y."/>
            <person name="Grigoriev I.V."/>
            <person name="Hibbett D.S."/>
            <person name="Nagy L.G."/>
        </authorList>
    </citation>
    <scope>NUCLEOTIDE SEQUENCE [LARGE SCALE GENOMIC DNA]</scope>
    <source>
        <strain evidence="1 2">SZMC22713</strain>
    </source>
</reference>
<sequence length="423" mass="46903">MCGRKSKLKNDSNIQAWVPDNAYAIQRIDGLAPPFNDGAVYAHDMKRDILYVFGGRRWPISDHGFFRNPTSDFYKLNLRTRKWESLTHKMTFEAAVKLPFIPGQKRVEGTPKPIHPLTHAMGCIYHNPSPHLLLFGGKRKIPIANTDLPLSKLFICINLDTLIWRSIILGGERGVEQRFGAQMVVAGVHLCVFGGRTIDRETKAEVGCSSFCVANLKKGSWVVQRRPLPIDGLVLAASVADHTKVILIGRVEDPAARTILNKLLIFDTKSLSFSTYTIQVADDIHIPPALSFHHLFSCSVTTTTSDADSDSDSEGSNVYALVSWERGVETAPIDTSGGVRFAPTKSCDVWLIRRSESDDQKLIFQAERLFRQGHLNGLAVAAEYGSVVTTMDGKLALLGYSRQFTEDTNQSRVLNALTSMSLQ</sequence>
<dbReference type="VEuPathDB" id="FungiDB:BD410DRAFT_901758"/>
<evidence type="ECO:0000313" key="1">
    <source>
        <dbReference type="EMBL" id="TDL16872.1"/>
    </source>
</evidence>
<gene>
    <name evidence="1" type="ORF">BD410DRAFT_901758</name>
</gene>
<evidence type="ECO:0008006" key="3">
    <source>
        <dbReference type="Google" id="ProtNLM"/>
    </source>
</evidence>